<dbReference type="InterPro" id="IPR004252">
    <property type="entry name" value="Probable_transposase_24"/>
</dbReference>
<accession>A0A2U1QBU7</accession>
<dbReference type="Proteomes" id="UP000245207">
    <property type="component" value="Unassembled WGS sequence"/>
</dbReference>
<proteinExistence type="predicted"/>
<dbReference type="STRING" id="35608.A0A2U1QBU7"/>
<sequence length="165" mass="18893">MYSIVKEKFVFHPAETSAIKKWILSSMGKKLNTWRNLVKSRNYDPSLSVEEIMARQTDNRVNPEQFQNLVNRWMKPEYQAVCEKKRISRSKMEEPHVTGTKSFAMLAEEEAAKNNGVRPTRGKLYQRSRTRKNGSIVNDKAAQVVASIQVGANESTNTQGPDKKF</sequence>
<gene>
    <name evidence="1" type="ORF">CTI12_AA022130</name>
</gene>
<organism evidence="1 2">
    <name type="scientific">Artemisia annua</name>
    <name type="common">Sweet wormwood</name>
    <dbReference type="NCBI Taxonomy" id="35608"/>
    <lineage>
        <taxon>Eukaryota</taxon>
        <taxon>Viridiplantae</taxon>
        <taxon>Streptophyta</taxon>
        <taxon>Embryophyta</taxon>
        <taxon>Tracheophyta</taxon>
        <taxon>Spermatophyta</taxon>
        <taxon>Magnoliopsida</taxon>
        <taxon>eudicotyledons</taxon>
        <taxon>Gunneridae</taxon>
        <taxon>Pentapetalae</taxon>
        <taxon>asterids</taxon>
        <taxon>campanulids</taxon>
        <taxon>Asterales</taxon>
        <taxon>Asteraceae</taxon>
        <taxon>Asteroideae</taxon>
        <taxon>Anthemideae</taxon>
        <taxon>Artemisiinae</taxon>
        <taxon>Artemisia</taxon>
    </lineage>
</organism>
<reference evidence="1 2" key="1">
    <citation type="journal article" date="2018" name="Mol. Plant">
        <title>The genome of Artemisia annua provides insight into the evolution of Asteraceae family and artemisinin biosynthesis.</title>
        <authorList>
            <person name="Shen Q."/>
            <person name="Zhang L."/>
            <person name="Liao Z."/>
            <person name="Wang S."/>
            <person name="Yan T."/>
            <person name="Shi P."/>
            <person name="Liu M."/>
            <person name="Fu X."/>
            <person name="Pan Q."/>
            <person name="Wang Y."/>
            <person name="Lv Z."/>
            <person name="Lu X."/>
            <person name="Zhang F."/>
            <person name="Jiang W."/>
            <person name="Ma Y."/>
            <person name="Chen M."/>
            <person name="Hao X."/>
            <person name="Li L."/>
            <person name="Tang Y."/>
            <person name="Lv G."/>
            <person name="Zhou Y."/>
            <person name="Sun X."/>
            <person name="Brodelius P.E."/>
            <person name="Rose J.K.C."/>
            <person name="Tang K."/>
        </authorList>
    </citation>
    <scope>NUCLEOTIDE SEQUENCE [LARGE SCALE GENOMIC DNA]</scope>
    <source>
        <strain evidence="2">cv. Huhao1</strain>
        <tissue evidence="1">Leaf</tissue>
    </source>
</reference>
<protein>
    <submittedName>
        <fullName evidence="1">Transposase, Ptta/En/Spm</fullName>
    </submittedName>
</protein>
<dbReference type="AlphaFoldDB" id="A0A2U1QBU7"/>
<name>A0A2U1QBU7_ARTAN</name>
<evidence type="ECO:0000313" key="2">
    <source>
        <dbReference type="Proteomes" id="UP000245207"/>
    </source>
</evidence>
<dbReference type="EMBL" id="PKPP01000239">
    <property type="protein sequence ID" value="PWA95457.1"/>
    <property type="molecule type" value="Genomic_DNA"/>
</dbReference>
<dbReference type="PANTHER" id="PTHR33144:SF50">
    <property type="entry name" value="OS03G0714750 PROTEIN"/>
    <property type="match status" value="1"/>
</dbReference>
<dbReference type="OrthoDB" id="1726155at2759"/>
<comment type="caution">
    <text evidence="1">The sequence shown here is derived from an EMBL/GenBank/DDBJ whole genome shotgun (WGS) entry which is preliminary data.</text>
</comment>
<keyword evidence="2" id="KW-1185">Reference proteome</keyword>
<evidence type="ECO:0000313" key="1">
    <source>
        <dbReference type="EMBL" id="PWA95457.1"/>
    </source>
</evidence>
<dbReference type="PANTHER" id="PTHR33144">
    <property type="entry name" value="OS10G0409366 PROTEIN-RELATED"/>
    <property type="match status" value="1"/>
</dbReference>
<dbReference type="Pfam" id="PF03004">
    <property type="entry name" value="Transposase_24"/>
    <property type="match status" value="1"/>
</dbReference>